<dbReference type="RefSeq" id="WP_128084522.1">
    <property type="nucleotide sequence ID" value="NZ_CP071405.1"/>
</dbReference>
<reference evidence="1 2" key="1">
    <citation type="submission" date="2019-06" db="EMBL/GenBank/DDBJ databases">
        <title>Taxogenomics and systematics of the genus Pantoea.</title>
        <authorList>
            <person name="Tambong J.T."/>
        </authorList>
    </citation>
    <scope>NUCLEOTIDE SEQUENCE [LARGE SCALE GENOMIC DNA]</scope>
    <source>
        <strain evidence="1 2">LMG 24200</strain>
    </source>
</reference>
<sequence>MLIQNDEKGHVIIGEAALSLALGEKEISIATLFTQLGYMAKSESNPSRLAQISEARSWLSSFKSPTVAQQQVPYLQTLAGLNDELN</sequence>
<comment type="caution">
    <text evidence="1">The sequence shown here is derived from an EMBL/GenBank/DDBJ whole genome shotgun (WGS) entry which is preliminary data.</text>
</comment>
<proteinExistence type="predicted"/>
<evidence type="ECO:0000313" key="2">
    <source>
        <dbReference type="Proteomes" id="UP000317747"/>
    </source>
</evidence>
<evidence type="ECO:0000313" key="1">
    <source>
        <dbReference type="EMBL" id="TPV47593.1"/>
    </source>
</evidence>
<accession>A0A506QMU6</accession>
<protein>
    <submittedName>
        <fullName evidence="1">Uncharacterized protein</fullName>
    </submittedName>
</protein>
<keyword evidence="2" id="KW-1185">Reference proteome</keyword>
<dbReference type="AlphaFoldDB" id="A0A506QMU6"/>
<dbReference type="EMBL" id="VHJA01000028">
    <property type="protein sequence ID" value="TPV47593.1"/>
    <property type="molecule type" value="Genomic_DNA"/>
</dbReference>
<organism evidence="1 2">
    <name type="scientific">Pantoea deleyi</name>
    <dbReference type="NCBI Taxonomy" id="470932"/>
    <lineage>
        <taxon>Bacteria</taxon>
        <taxon>Pseudomonadati</taxon>
        <taxon>Pseudomonadota</taxon>
        <taxon>Gammaproteobacteria</taxon>
        <taxon>Enterobacterales</taxon>
        <taxon>Erwiniaceae</taxon>
        <taxon>Pantoea</taxon>
    </lineage>
</organism>
<name>A0A506QMU6_9GAMM</name>
<dbReference type="OrthoDB" id="6548079at2"/>
<gene>
    <name evidence="1" type="ORF">FJW01_03410</name>
</gene>
<dbReference type="Proteomes" id="UP000317747">
    <property type="component" value="Unassembled WGS sequence"/>
</dbReference>